<evidence type="ECO:0000256" key="2">
    <source>
        <dbReference type="SAM" id="SignalP"/>
    </source>
</evidence>
<gene>
    <name evidence="3" type="ORF">J8A68_005325</name>
</gene>
<evidence type="ECO:0000313" key="3">
    <source>
        <dbReference type="EMBL" id="KAG7661152.1"/>
    </source>
</evidence>
<name>A0A8J5QCY8_9ASCO</name>
<reference evidence="3 4" key="1">
    <citation type="journal article" date="2021" name="DNA Res.">
        <title>Genome analysis of Candida subhashii reveals its hybrid nature and dual mitochondrial genome conformations.</title>
        <authorList>
            <person name="Mixao V."/>
            <person name="Hegedusova E."/>
            <person name="Saus E."/>
            <person name="Pryszcz L.P."/>
            <person name="Cillingova A."/>
            <person name="Nosek J."/>
            <person name="Gabaldon T."/>
        </authorList>
    </citation>
    <scope>NUCLEOTIDE SEQUENCE [LARGE SCALE GENOMIC DNA]</scope>
    <source>
        <strain evidence="3 4">CBS 10753</strain>
    </source>
</reference>
<feature type="compositionally biased region" description="Polar residues" evidence="1">
    <location>
        <begin position="335"/>
        <end position="383"/>
    </location>
</feature>
<comment type="caution">
    <text evidence="3">The sequence shown here is derived from an EMBL/GenBank/DDBJ whole genome shotgun (WGS) entry which is preliminary data.</text>
</comment>
<evidence type="ECO:0000313" key="4">
    <source>
        <dbReference type="Proteomes" id="UP000694255"/>
    </source>
</evidence>
<proteinExistence type="predicted"/>
<feature type="chain" id="PRO_5035265740" description="Hyphally-regulated cell wall protein N-terminal domain-containing protein" evidence="2">
    <location>
        <begin position="18"/>
        <end position="497"/>
    </location>
</feature>
<dbReference type="RefSeq" id="XP_049261385.1">
    <property type="nucleotide sequence ID" value="XM_049409379.1"/>
</dbReference>
<feature type="signal peptide" evidence="2">
    <location>
        <begin position="1"/>
        <end position="17"/>
    </location>
</feature>
<evidence type="ECO:0008006" key="5">
    <source>
        <dbReference type="Google" id="ProtNLM"/>
    </source>
</evidence>
<dbReference type="Proteomes" id="UP000694255">
    <property type="component" value="Unassembled WGS sequence"/>
</dbReference>
<dbReference type="GeneID" id="73472125"/>
<accession>A0A8J5QCY8</accession>
<keyword evidence="4" id="KW-1185">Reference proteome</keyword>
<evidence type="ECO:0000256" key="1">
    <source>
        <dbReference type="SAM" id="MobiDB-lite"/>
    </source>
</evidence>
<dbReference type="AlphaFoldDB" id="A0A8J5QCY8"/>
<sequence>MNLILIVFITIIRVTCGIAIEEPIIQTGGGFFYYDDPIEFNGVVAFKDTIVFEISGATFNNDFYYYDSRTPSVYNEFYSSVFDSNTHIIANKSGDSYFYVSMINKNINRGYLTFQNLQSRYFRIHANMSNEGEIYLIGNTNISLFQSTDFTNEGTFCAKDAQIIMHTGDPKGTGYYVLENSTFSFLGGELNPSVCLPGNDHDTSLLYLQPPIGGIIRIVNFGLSNILKIRSETFSYDENYLIAEGDRIDFGPGEILEAAGESQLDQPSEPSSGSDEENSESDNQEDNGSGGTPNDSDEPEEENGANVSNSQQENEQPASVESEPNQVNELDGPYENNSSSQDGASTPSSIASGYDTATSSQKAGDQTSTPDSGNAQSTSSEVDNPNDIKPAGPWSGDVDADDDLNKDPADSVIESGIEASKIPTMATETVMVTSNSVVENAMVGAQIVQNDGSVDDSTLGTDNAQIIDTFEGGAAIGSERNALYVIVMIVVSLIVDI</sequence>
<feature type="compositionally biased region" description="Acidic residues" evidence="1">
    <location>
        <begin position="274"/>
        <end position="285"/>
    </location>
</feature>
<keyword evidence="2" id="KW-0732">Signal</keyword>
<feature type="compositionally biased region" description="Polar residues" evidence="1">
    <location>
        <begin position="305"/>
        <end position="328"/>
    </location>
</feature>
<protein>
    <recommendedName>
        <fullName evidence="5">Hyphally-regulated cell wall protein N-terminal domain-containing protein</fullName>
    </recommendedName>
</protein>
<feature type="region of interest" description="Disordered" evidence="1">
    <location>
        <begin position="261"/>
        <end position="409"/>
    </location>
</feature>
<organism evidence="3 4">
    <name type="scientific">[Candida] subhashii</name>
    <dbReference type="NCBI Taxonomy" id="561895"/>
    <lineage>
        <taxon>Eukaryota</taxon>
        <taxon>Fungi</taxon>
        <taxon>Dikarya</taxon>
        <taxon>Ascomycota</taxon>
        <taxon>Saccharomycotina</taxon>
        <taxon>Pichiomycetes</taxon>
        <taxon>Debaryomycetaceae</taxon>
        <taxon>Spathaspora</taxon>
    </lineage>
</organism>
<dbReference type="EMBL" id="JAGSYN010000265">
    <property type="protein sequence ID" value="KAG7661152.1"/>
    <property type="molecule type" value="Genomic_DNA"/>
</dbReference>